<sequence>MFHPPPTDTGEDEGEFQPTATDRQLEARAFSLPNPIEALHRMPTLQGDAVPQYNFEDAWVNTIKVIKLPQPLWREMPEYWFKVIEATFLLHRVTSDDTKYRHVLTKLDPAIMPFVADLVANPPIDGKYDCIKKRIIDTFSESREGSLRKLLRGQEIADDKPSHFLQRLCNLAGGQCLDSVIRSLFLEQLPENVRGILAISPTEDLSVLALQADRIKPQALVAAVKAENNTSSDTTQNVSMEEQIQQLKLQIQQLSLAKNTRRQQYRGRNQYGRRRSRSRSRGESVNKGPRTKICYYHSRFGNTARHCLLPCEWTKTNEKQEN</sequence>
<dbReference type="Pfam" id="PF23055">
    <property type="entry name" value="DUF7041"/>
    <property type="match status" value="1"/>
</dbReference>
<reference evidence="3" key="1">
    <citation type="submission" date="2024-04" db="EMBL/GenBank/DDBJ databases">
        <authorList>
            <consortium name="Molecular Ecology Group"/>
        </authorList>
    </citation>
    <scope>NUCLEOTIDE SEQUENCE</scope>
</reference>
<dbReference type="InterPro" id="IPR055469">
    <property type="entry name" value="DUF7041"/>
</dbReference>
<dbReference type="Proteomes" id="UP001497644">
    <property type="component" value="Chromosome 2"/>
</dbReference>
<keyword evidence="4" id="KW-1185">Reference proteome</keyword>
<protein>
    <recommendedName>
        <fullName evidence="2">DUF7041 domain-containing protein</fullName>
    </recommendedName>
</protein>
<feature type="compositionally biased region" description="Basic residues" evidence="1">
    <location>
        <begin position="259"/>
        <end position="279"/>
    </location>
</feature>
<feature type="region of interest" description="Disordered" evidence="1">
    <location>
        <begin position="258"/>
        <end position="288"/>
    </location>
</feature>
<dbReference type="AlphaFoldDB" id="A0AAV2NM29"/>
<accession>A0AAV2NM29</accession>
<dbReference type="PANTHER" id="PTHR33327:SF3">
    <property type="entry name" value="RNA-DIRECTED DNA POLYMERASE"/>
    <property type="match status" value="1"/>
</dbReference>
<gene>
    <name evidence="3" type="ORF">LPLAT_LOCUS6750</name>
</gene>
<evidence type="ECO:0000313" key="4">
    <source>
        <dbReference type="Proteomes" id="UP001497644"/>
    </source>
</evidence>
<feature type="domain" description="DUF7041" evidence="2">
    <location>
        <begin position="71"/>
        <end position="151"/>
    </location>
</feature>
<dbReference type="EMBL" id="OZ034825">
    <property type="protein sequence ID" value="CAL1680790.1"/>
    <property type="molecule type" value="Genomic_DNA"/>
</dbReference>
<organism evidence="3 4">
    <name type="scientific">Lasius platythorax</name>
    <dbReference type="NCBI Taxonomy" id="488582"/>
    <lineage>
        <taxon>Eukaryota</taxon>
        <taxon>Metazoa</taxon>
        <taxon>Ecdysozoa</taxon>
        <taxon>Arthropoda</taxon>
        <taxon>Hexapoda</taxon>
        <taxon>Insecta</taxon>
        <taxon>Pterygota</taxon>
        <taxon>Neoptera</taxon>
        <taxon>Endopterygota</taxon>
        <taxon>Hymenoptera</taxon>
        <taxon>Apocrita</taxon>
        <taxon>Aculeata</taxon>
        <taxon>Formicoidea</taxon>
        <taxon>Formicidae</taxon>
        <taxon>Formicinae</taxon>
        <taxon>Lasius</taxon>
        <taxon>Lasius</taxon>
    </lineage>
</organism>
<evidence type="ECO:0000259" key="2">
    <source>
        <dbReference type="Pfam" id="PF23055"/>
    </source>
</evidence>
<proteinExistence type="predicted"/>
<dbReference type="PANTHER" id="PTHR33327">
    <property type="entry name" value="ENDONUCLEASE"/>
    <property type="match status" value="1"/>
</dbReference>
<name>A0AAV2NM29_9HYME</name>
<evidence type="ECO:0000313" key="3">
    <source>
        <dbReference type="EMBL" id="CAL1680790.1"/>
    </source>
</evidence>
<evidence type="ECO:0000256" key="1">
    <source>
        <dbReference type="SAM" id="MobiDB-lite"/>
    </source>
</evidence>